<feature type="compositionally biased region" description="Acidic residues" evidence="1">
    <location>
        <begin position="98"/>
        <end position="107"/>
    </location>
</feature>
<protein>
    <submittedName>
        <fullName evidence="2">Uncharacterized protein</fullName>
    </submittedName>
</protein>
<proteinExistence type="predicted"/>
<dbReference type="AlphaFoldDB" id="A0A9P1J5L0"/>
<keyword evidence="3" id="KW-1185">Reference proteome</keyword>
<reference evidence="2" key="1">
    <citation type="submission" date="2022-11" db="EMBL/GenBank/DDBJ databases">
        <authorList>
            <person name="Kikuchi T."/>
        </authorList>
    </citation>
    <scope>NUCLEOTIDE SEQUENCE</scope>
    <source>
        <strain evidence="2">PS1010</strain>
    </source>
</reference>
<organism evidence="2 3">
    <name type="scientific">Caenorhabditis angaria</name>
    <dbReference type="NCBI Taxonomy" id="860376"/>
    <lineage>
        <taxon>Eukaryota</taxon>
        <taxon>Metazoa</taxon>
        <taxon>Ecdysozoa</taxon>
        <taxon>Nematoda</taxon>
        <taxon>Chromadorea</taxon>
        <taxon>Rhabditida</taxon>
        <taxon>Rhabditina</taxon>
        <taxon>Rhabditomorpha</taxon>
        <taxon>Rhabditoidea</taxon>
        <taxon>Rhabditidae</taxon>
        <taxon>Peloderinae</taxon>
        <taxon>Caenorhabditis</taxon>
    </lineage>
</organism>
<dbReference type="Proteomes" id="UP001152747">
    <property type="component" value="Unassembled WGS sequence"/>
</dbReference>
<sequence>MSAPLVANDEYDCSIIGLVRDFEDLSLYDSYFGDDPLSEDDDIWQNEREAKEDEEVLQKEREEKEQEELAACRERPMLRGRRKLKRKKSYDHSSSSESESEDEETLEEKERKHIIRIELIQRNIRESLEQRKRQRSESSDCEAYSGKKECNCGDYVLMRCSKVGYVKFWPRIFVFIHLRTFGRSLASSFLAHQFPSYFDTIVAGVCCCDNDNIFSPK</sequence>
<name>A0A9P1J5L0_9PELO</name>
<feature type="compositionally biased region" description="Basic residues" evidence="1">
    <location>
        <begin position="78"/>
        <end position="89"/>
    </location>
</feature>
<comment type="caution">
    <text evidence="2">The sequence shown here is derived from an EMBL/GenBank/DDBJ whole genome shotgun (WGS) entry which is preliminary data.</text>
</comment>
<evidence type="ECO:0000313" key="3">
    <source>
        <dbReference type="Proteomes" id="UP001152747"/>
    </source>
</evidence>
<gene>
    <name evidence="2" type="ORF">CAMP_LOCUS18840</name>
</gene>
<dbReference type="EMBL" id="CANHGI010000006">
    <property type="protein sequence ID" value="CAI5456203.1"/>
    <property type="molecule type" value="Genomic_DNA"/>
</dbReference>
<evidence type="ECO:0000256" key="1">
    <source>
        <dbReference type="SAM" id="MobiDB-lite"/>
    </source>
</evidence>
<feature type="region of interest" description="Disordered" evidence="1">
    <location>
        <begin position="49"/>
        <end position="107"/>
    </location>
</feature>
<feature type="compositionally biased region" description="Basic and acidic residues" evidence="1">
    <location>
        <begin position="49"/>
        <end position="64"/>
    </location>
</feature>
<accession>A0A9P1J5L0</accession>
<evidence type="ECO:0000313" key="2">
    <source>
        <dbReference type="EMBL" id="CAI5456203.1"/>
    </source>
</evidence>